<dbReference type="CDD" id="cd14319">
    <property type="entry name" value="UBA_NBR1"/>
    <property type="match status" value="1"/>
</dbReference>
<dbReference type="CDD" id="cd14947">
    <property type="entry name" value="NBR1_like"/>
    <property type="match status" value="1"/>
</dbReference>
<evidence type="ECO:0000256" key="3">
    <source>
        <dbReference type="ARBA" id="ARBA00022771"/>
    </source>
</evidence>
<dbReference type="Pfam" id="PF16158">
    <property type="entry name" value="N_BRCA1_IG"/>
    <property type="match status" value="1"/>
</dbReference>
<sequence length="1224" mass="133812">MAETYVLNVDFNGECNVFHVSYNTTWETVDMLLKVNCGEDIKVTYTDEENDQVCINSQAELEEALKCTRNGNDVLSVQVVESPRTPPENSICRDDGSTSEVSSVPETPPPVPELVLVTDEPTKLSEFPKPIEEQPQADKTRNKGKSGNRTPYQLLSGPSQPLLMDTVTPDITVTDHTYSKTPEELEKLPDVALLGQDVLPSVSSLPRQSKSDIPRSRVCKRKAKSYYASLAESMGATRAAKMAAMIGPQVGDTSDQADGRMHVARCLMRSQSLPDTEKPPKWFVDFMKEFKEETGKEITMEVLRSIKETNSSPGSIEAPSSPPPVPGTAVPVPVNVQTDGSAAYVHAGIICDQCEQIIVGVRYKCANCSDYDLCEGCEQTHEHNPAHVFLKMRTPAFGAGRKNGKMVPLLKNSLYGEETEKTAQSDTSVASPKPASETRETAVTSPAKPVHEARVREECKKIKEMKVKELKEERRKLKEERQRLKEERKKLKEEQKRRLEAGLPLMAYRKWGRSSSGSSEGTSDPVYRPLPPPPPVQAPKITSHMDAVFVCDGNMGDGTHVQPGTKFTKHWVMRNEGAGNWTSNTKLTLMWGTITVVSPSEVSVPFLQPQEEGTISVEFQAPDQPGEYQSHWRLMHHGLTFGHRVWCSIVVDQPEILEPVLEAANMVQNMKITSSPPANQETEQEESTAKAGESDSQKAEDGDKSEDQDHADFADATQAAIAAVARLKTPPSDCSTLISAVDILTAQDLLSFEMLDVGEGREVDNVPNNTPIDMTPRISPLPCIEEDLLFKQNSSGQSQTSVVEVINEVVVDGKESASAAAAEVAQMEEGVLVENRMAVVEVKKEPIDEETSSQSSDSTVDSEDYIVVPMPDCFNPEIPLDSSCSLSSNTDVAIQTDGPLETADNVDSRCSTPEIVQENGTIRIQDKNEFQPILRPLPAPVNQAPTANQIQVIDLTGDDDDVIQVKSEPLSNDDAAFLTEIPEPSGVVSLVEPVANENTPAEVTSNEMPALEEDSRLVAEEPNEIADDEDDLPIGAAASDDHSNETPDSTLEDTVVKHPPEDVATDATEQNSTNADNELNNNTNARRASDRAGAHATFHADGPIVDVFPTPRGLSAAEFGGAVVNGAINVASNIVTALFGSSGRQNQPYIPPQQHVPPERDYTPPAPSWPPPPTSVSPMDQLFEMGFGNRELNQRLLDKHGNDLNRVVPELLAMMDNNWHEQRH</sequence>
<dbReference type="SMART" id="SM00666">
    <property type="entry name" value="PB1"/>
    <property type="match status" value="1"/>
</dbReference>
<dbReference type="RefSeq" id="XP_019613930.1">
    <property type="nucleotide sequence ID" value="XM_019758371.1"/>
</dbReference>
<dbReference type="InterPro" id="IPR000433">
    <property type="entry name" value="Znf_ZZ"/>
</dbReference>
<protein>
    <submittedName>
        <fullName evidence="13">Next to BRCA1 gene 1 protein-like</fullName>
    </submittedName>
</protein>
<keyword evidence="5" id="KW-0968">Cytoplasmic vesicle</keyword>
<dbReference type="Gene3D" id="3.10.20.90">
    <property type="entry name" value="Phosphatidylinositol 3-kinase Catalytic Subunit, Chain A, domain 1"/>
    <property type="match status" value="1"/>
</dbReference>
<feature type="compositionally biased region" description="Low complexity" evidence="8">
    <location>
        <begin position="513"/>
        <end position="527"/>
    </location>
</feature>
<dbReference type="Gene3D" id="2.60.40.10">
    <property type="entry name" value="Immunoglobulins"/>
    <property type="match status" value="1"/>
</dbReference>
<evidence type="ECO:0000256" key="4">
    <source>
        <dbReference type="ARBA" id="ARBA00022833"/>
    </source>
</evidence>
<dbReference type="Proteomes" id="UP000515135">
    <property type="component" value="Unplaced"/>
</dbReference>
<evidence type="ECO:0000259" key="9">
    <source>
        <dbReference type="PROSITE" id="PS50030"/>
    </source>
</evidence>
<dbReference type="Pfam" id="PF00569">
    <property type="entry name" value="ZZ"/>
    <property type="match status" value="1"/>
</dbReference>
<dbReference type="PROSITE" id="PS50135">
    <property type="entry name" value="ZF_ZZ_2"/>
    <property type="match status" value="1"/>
</dbReference>
<comment type="subcellular location">
    <subcellularLocation>
        <location evidence="1">Cytoplasmic vesicle</location>
        <location evidence="1">Autophagosome</location>
    </subcellularLocation>
</comment>
<feature type="domain" description="UBA" evidence="9">
    <location>
        <begin position="1171"/>
        <end position="1214"/>
    </location>
</feature>
<dbReference type="SUPFAM" id="SSF57850">
    <property type="entry name" value="RING/U-box"/>
    <property type="match status" value="1"/>
</dbReference>
<feature type="compositionally biased region" description="Pro residues" evidence="8">
    <location>
        <begin position="1164"/>
        <end position="1174"/>
    </location>
</feature>
<dbReference type="PROSITE" id="PS51745">
    <property type="entry name" value="PB1"/>
    <property type="match status" value="1"/>
</dbReference>
<evidence type="ECO:0000256" key="1">
    <source>
        <dbReference type="ARBA" id="ARBA00004419"/>
    </source>
</evidence>
<dbReference type="GO" id="GO:0008270">
    <property type="term" value="F:zinc ion binding"/>
    <property type="evidence" value="ECO:0007669"/>
    <property type="project" value="UniProtKB-KW"/>
</dbReference>
<evidence type="ECO:0000256" key="6">
    <source>
        <dbReference type="PROSITE-ProRule" id="PRU00228"/>
    </source>
</evidence>
<dbReference type="InterPro" id="IPR013783">
    <property type="entry name" value="Ig-like_fold"/>
</dbReference>
<dbReference type="PROSITE" id="PS50030">
    <property type="entry name" value="UBA"/>
    <property type="match status" value="1"/>
</dbReference>
<dbReference type="CDD" id="cd02340">
    <property type="entry name" value="ZZ_NBR1_like"/>
    <property type="match status" value="1"/>
</dbReference>
<dbReference type="GO" id="GO:0000407">
    <property type="term" value="C:phagophore assembly site"/>
    <property type="evidence" value="ECO:0007669"/>
    <property type="project" value="TreeGrafter"/>
</dbReference>
<feature type="compositionally biased region" description="Basic and acidic residues" evidence="8">
    <location>
        <begin position="129"/>
        <end position="141"/>
    </location>
</feature>
<dbReference type="Gene3D" id="3.30.60.90">
    <property type="match status" value="1"/>
</dbReference>
<dbReference type="InterPro" id="IPR032350">
    <property type="entry name" value="Nbr1_FW"/>
</dbReference>
<dbReference type="PANTHER" id="PTHR20930:SF2">
    <property type="entry name" value="NEXT TO BRCA1 GENE 1 PROTEIN"/>
    <property type="match status" value="1"/>
</dbReference>
<dbReference type="SMART" id="SM00291">
    <property type="entry name" value="ZnF_ZZ"/>
    <property type="match status" value="1"/>
</dbReference>
<dbReference type="FunFam" id="2.60.40.10:FF:000199">
    <property type="entry name" value="next to BRCA1 gene 1 protein-like"/>
    <property type="match status" value="1"/>
</dbReference>
<keyword evidence="7" id="KW-0175">Coiled coil</keyword>
<feature type="coiled-coil region" evidence="7">
    <location>
        <begin position="460"/>
        <end position="501"/>
    </location>
</feature>
<dbReference type="FunFam" id="3.30.60.90:FF:000007">
    <property type="entry name" value="Next to BRCA1 gene 1 protein"/>
    <property type="match status" value="1"/>
</dbReference>
<dbReference type="KEGG" id="bbel:109461897"/>
<feature type="compositionally biased region" description="Basic and acidic residues" evidence="8">
    <location>
        <begin position="692"/>
        <end position="710"/>
    </location>
</feature>
<name>A0A6P4XBS3_BRABE</name>
<keyword evidence="3 6" id="KW-0863">Zinc-finger</keyword>
<feature type="compositionally biased region" description="Pro residues" evidence="8">
    <location>
        <begin position="528"/>
        <end position="537"/>
    </location>
</feature>
<evidence type="ECO:0000256" key="7">
    <source>
        <dbReference type="SAM" id="Coils"/>
    </source>
</evidence>
<feature type="domain" description="PB1" evidence="11">
    <location>
        <begin position="4"/>
        <end position="82"/>
    </location>
</feature>
<evidence type="ECO:0000256" key="2">
    <source>
        <dbReference type="ARBA" id="ARBA00022723"/>
    </source>
</evidence>
<dbReference type="InterPro" id="IPR015940">
    <property type="entry name" value="UBA"/>
</dbReference>
<dbReference type="PANTHER" id="PTHR20930">
    <property type="entry name" value="OVARIAN CARCINOMA ANTIGEN CA125-RELATED"/>
    <property type="match status" value="1"/>
</dbReference>
<evidence type="ECO:0000256" key="5">
    <source>
        <dbReference type="ARBA" id="ARBA00023329"/>
    </source>
</evidence>
<feature type="domain" description="ZZ-type" evidence="10">
    <location>
        <begin position="346"/>
        <end position="397"/>
    </location>
</feature>
<dbReference type="InterPro" id="IPR000270">
    <property type="entry name" value="PB1_dom"/>
</dbReference>
<feature type="compositionally biased region" description="Low complexity" evidence="8">
    <location>
        <begin position="1071"/>
        <end position="1085"/>
    </location>
</feature>
<dbReference type="GO" id="GO:0070013">
    <property type="term" value="C:intracellular organelle lumen"/>
    <property type="evidence" value="ECO:0007669"/>
    <property type="project" value="UniProtKB-ARBA"/>
</dbReference>
<evidence type="ECO:0000259" key="10">
    <source>
        <dbReference type="PROSITE" id="PS50135"/>
    </source>
</evidence>
<dbReference type="AlphaFoldDB" id="A0A6P4XBS3"/>
<feature type="region of interest" description="Disordered" evidence="8">
    <location>
        <begin position="1024"/>
        <end position="1094"/>
    </location>
</feature>
<dbReference type="InterPro" id="IPR053793">
    <property type="entry name" value="PB1-like"/>
</dbReference>
<feature type="region of interest" description="Disordered" evidence="8">
    <location>
        <begin position="510"/>
        <end position="539"/>
    </location>
</feature>
<feature type="region of interest" description="Disordered" evidence="8">
    <location>
        <begin position="673"/>
        <end position="710"/>
    </location>
</feature>
<dbReference type="GeneID" id="109461897"/>
<dbReference type="GO" id="GO:0043130">
    <property type="term" value="F:ubiquitin binding"/>
    <property type="evidence" value="ECO:0007669"/>
    <property type="project" value="TreeGrafter"/>
</dbReference>
<accession>A0A6P4XBS3</accession>
<gene>
    <name evidence="13" type="primary">LOC109461897</name>
</gene>
<dbReference type="InterPro" id="IPR043145">
    <property type="entry name" value="Znf_ZZ_sf"/>
</dbReference>
<evidence type="ECO:0000313" key="12">
    <source>
        <dbReference type="Proteomes" id="UP000515135"/>
    </source>
</evidence>
<feature type="region of interest" description="Disordered" evidence="8">
    <location>
        <begin position="82"/>
        <end position="165"/>
    </location>
</feature>
<proteinExistence type="predicted"/>
<feature type="region of interest" description="Disordered" evidence="8">
    <location>
        <begin position="1143"/>
        <end position="1174"/>
    </location>
</feature>
<organism evidence="12 13">
    <name type="scientific">Branchiostoma belcheri</name>
    <name type="common">Amphioxus</name>
    <dbReference type="NCBI Taxonomy" id="7741"/>
    <lineage>
        <taxon>Eukaryota</taxon>
        <taxon>Metazoa</taxon>
        <taxon>Chordata</taxon>
        <taxon>Cephalochordata</taxon>
        <taxon>Leptocardii</taxon>
        <taxon>Amphioxiformes</taxon>
        <taxon>Branchiostomatidae</taxon>
        <taxon>Branchiostoma</taxon>
    </lineage>
</organism>
<dbReference type="GO" id="GO:0031410">
    <property type="term" value="C:cytoplasmic vesicle"/>
    <property type="evidence" value="ECO:0007669"/>
    <property type="project" value="UniProtKB-KW"/>
</dbReference>
<dbReference type="SUPFAM" id="SSF46934">
    <property type="entry name" value="UBA-like"/>
    <property type="match status" value="1"/>
</dbReference>
<evidence type="ECO:0000259" key="11">
    <source>
        <dbReference type="PROSITE" id="PS51745"/>
    </source>
</evidence>
<dbReference type="FunFam" id="3.10.20.90:FF:000072">
    <property type="entry name" value="Next to BRCA1 gene 1 protein"/>
    <property type="match status" value="1"/>
</dbReference>
<keyword evidence="12" id="KW-1185">Reference proteome</keyword>
<keyword evidence="4" id="KW-0862">Zinc</keyword>
<reference evidence="13" key="1">
    <citation type="submission" date="2025-08" db="UniProtKB">
        <authorList>
            <consortium name="RefSeq"/>
        </authorList>
    </citation>
    <scope>IDENTIFICATION</scope>
    <source>
        <tissue evidence="13">Gonad</tissue>
    </source>
</reference>
<dbReference type="SUPFAM" id="SSF54277">
    <property type="entry name" value="CAD &amp; PB1 domains"/>
    <property type="match status" value="1"/>
</dbReference>
<feature type="region of interest" description="Disordered" evidence="8">
    <location>
        <begin position="418"/>
        <end position="452"/>
    </location>
</feature>
<dbReference type="OrthoDB" id="2122982at2759"/>
<evidence type="ECO:0000313" key="13">
    <source>
        <dbReference type="RefSeq" id="XP_019613930.1"/>
    </source>
</evidence>
<evidence type="ECO:0000256" key="8">
    <source>
        <dbReference type="SAM" id="MobiDB-lite"/>
    </source>
</evidence>
<dbReference type="InterPro" id="IPR009060">
    <property type="entry name" value="UBA-like_sf"/>
</dbReference>
<keyword evidence="2" id="KW-0479">Metal-binding</keyword>
<dbReference type="GO" id="GO:0005776">
    <property type="term" value="C:autophagosome"/>
    <property type="evidence" value="ECO:0007669"/>
    <property type="project" value="UniProtKB-SubCell"/>
</dbReference>
<dbReference type="Gene3D" id="1.10.8.10">
    <property type="entry name" value="DNA helicase RuvA subunit, C-terminal domain"/>
    <property type="match status" value="1"/>
</dbReference>
<dbReference type="Pfam" id="PF00564">
    <property type="entry name" value="PB1"/>
    <property type="match status" value="1"/>
</dbReference>
<dbReference type="PROSITE" id="PS01357">
    <property type="entry name" value="ZF_ZZ_1"/>
    <property type="match status" value="1"/>
</dbReference>
<feature type="compositionally biased region" description="Polar residues" evidence="8">
    <location>
        <begin position="145"/>
        <end position="159"/>
    </location>
</feature>
<dbReference type="GO" id="GO:0016236">
    <property type="term" value="P:macroautophagy"/>
    <property type="evidence" value="ECO:0007669"/>
    <property type="project" value="TreeGrafter"/>
</dbReference>